<dbReference type="EMBL" id="JAACFV010000447">
    <property type="protein sequence ID" value="KAF7502042.1"/>
    <property type="molecule type" value="Genomic_DNA"/>
</dbReference>
<protein>
    <submittedName>
        <fullName evidence="1">Uncharacterized protein</fullName>
    </submittedName>
</protein>
<evidence type="ECO:0000313" key="2">
    <source>
        <dbReference type="Proteomes" id="UP000606974"/>
    </source>
</evidence>
<comment type="caution">
    <text evidence="1">The sequence shown here is derived from an EMBL/GenBank/DDBJ whole genome shotgun (WGS) entry which is preliminary data.</text>
</comment>
<reference evidence="1" key="1">
    <citation type="submission" date="2020-02" db="EMBL/GenBank/DDBJ databases">
        <authorList>
            <person name="Palmer J.M."/>
        </authorList>
    </citation>
    <scope>NUCLEOTIDE SEQUENCE</scope>
    <source>
        <strain evidence="1">EPUS1.4</strain>
        <tissue evidence="1">Thallus</tissue>
    </source>
</reference>
<gene>
    <name evidence="1" type="ORF">GJ744_008308</name>
</gene>
<organism evidence="1 2">
    <name type="scientific">Endocarpon pusillum</name>
    <dbReference type="NCBI Taxonomy" id="364733"/>
    <lineage>
        <taxon>Eukaryota</taxon>
        <taxon>Fungi</taxon>
        <taxon>Dikarya</taxon>
        <taxon>Ascomycota</taxon>
        <taxon>Pezizomycotina</taxon>
        <taxon>Eurotiomycetes</taxon>
        <taxon>Chaetothyriomycetidae</taxon>
        <taxon>Verrucariales</taxon>
        <taxon>Verrucariaceae</taxon>
        <taxon>Endocarpon</taxon>
    </lineage>
</organism>
<name>A0A8H7A7F7_9EURO</name>
<sequence>MHPVEYVRFDDLVLPEVQKDMAEALAESQIKELDGLSFDDVVKGKGQGLSMLFCTGLLVLGKP</sequence>
<accession>A0A8H7A7F7</accession>
<dbReference type="Proteomes" id="UP000606974">
    <property type="component" value="Unassembled WGS sequence"/>
</dbReference>
<proteinExistence type="predicted"/>
<keyword evidence="2" id="KW-1185">Reference proteome</keyword>
<evidence type="ECO:0000313" key="1">
    <source>
        <dbReference type="EMBL" id="KAF7502042.1"/>
    </source>
</evidence>
<dbReference type="AlphaFoldDB" id="A0A8H7A7F7"/>